<proteinExistence type="predicted"/>
<evidence type="ECO:0000313" key="1">
    <source>
        <dbReference type="EMBL" id="EEG94720.1"/>
    </source>
</evidence>
<dbReference type="RefSeq" id="WP_007884575.1">
    <property type="nucleotide sequence ID" value="NZ_ACFY01000057.1"/>
</dbReference>
<dbReference type="Proteomes" id="UP000003561">
    <property type="component" value="Unassembled WGS sequence"/>
</dbReference>
<accession>C0FRP5</accession>
<evidence type="ECO:0000313" key="2">
    <source>
        <dbReference type="Proteomes" id="UP000003561"/>
    </source>
</evidence>
<dbReference type="GeneID" id="75160841"/>
<dbReference type="AlphaFoldDB" id="C0FRP5"/>
<sequence length="90" mass="10664">MIKIGDMIMRILLVEPNYKNKYPPMGLMKISTYHKGRGDEVTFYKGVMDSAEFYGKHYDRVYITSLFTFYYNQTVKTIKSYEKLISPEIN</sequence>
<comment type="caution">
    <text evidence="1">The sequence shown here is derived from an EMBL/GenBank/DDBJ whole genome shotgun (WGS) entry which is preliminary data.</text>
</comment>
<reference evidence="1 2" key="1">
    <citation type="submission" date="2009-02" db="EMBL/GenBank/DDBJ databases">
        <authorList>
            <person name="Fulton L."/>
            <person name="Clifton S."/>
            <person name="Fulton B."/>
            <person name="Xu J."/>
            <person name="Minx P."/>
            <person name="Pepin K.H."/>
            <person name="Johnson M."/>
            <person name="Bhonagiri V."/>
            <person name="Nash W.E."/>
            <person name="Mardis E.R."/>
            <person name="Wilson R.K."/>
        </authorList>
    </citation>
    <scope>NUCLEOTIDE SEQUENCE [LARGE SCALE GENOMIC DNA]</scope>
    <source>
        <strain evidence="1 2">DSM 16841</strain>
    </source>
</reference>
<organism evidence="1 2">
    <name type="scientific">Roseburia inulinivorans DSM 16841</name>
    <dbReference type="NCBI Taxonomy" id="622312"/>
    <lineage>
        <taxon>Bacteria</taxon>
        <taxon>Bacillati</taxon>
        <taxon>Bacillota</taxon>
        <taxon>Clostridia</taxon>
        <taxon>Lachnospirales</taxon>
        <taxon>Lachnospiraceae</taxon>
        <taxon>Roseburia</taxon>
    </lineage>
</organism>
<gene>
    <name evidence="1" type="ORF">ROSEINA2194_01401</name>
</gene>
<reference evidence="1 2" key="2">
    <citation type="submission" date="2009-03" db="EMBL/GenBank/DDBJ databases">
        <title>Draft genome sequence of Roseburia inulinivorans (DSM 16841).</title>
        <authorList>
            <person name="Sudarsanam P."/>
            <person name="Ley R."/>
            <person name="Guruge J."/>
            <person name="Turnbaugh P.J."/>
            <person name="Mahowald M."/>
            <person name="Liep D."/>
            <person name="Gordon J."/>
        </authorList>
    </citation>
    <scope>NUCLEOTIDE SEQUENCE [LARGE SCALE GENOMIC DNA]</scope>
    <source>
        <strain evidence="1 2">DSM 16841</strain>
    </source>
</reference>
<name>C0FRP5_9FIRM</name>
<dbReference type="EMBL" id="ACFY01000057">
    <property type="protein sequence ID" value="EEG94720.1"/>
    <property type="molecule type" value="Genomic_DNA"/>
</dbReference>
<dbReference type="eggNOG" id="COG1032">
    <property type="taxonomic scope" value="Bacteria"/>
</dbReference>
<protein>
    <submittedName>
        <fullName evidence="1">Uncharacterized protein</fullName>
    </submittedName>
</protein>